<evidence type="ECO:0000313" key="2">
    <source>
        <dbReference type="Proteomes" id="UP000035553"/>
    </source>
</evidence>
<proteinExistence type="predicted"/>
<evidence type="ECO:0000313" key="1">
    <source>
        <dbReference type="EMBL" id="KLI02817.1"/>
    </source>
</evidence>
<sequence length="126" mass="14430">MTEYRTIGKIIGVKEDNDNKFQIRICATSEFSICTDKILPDKSNKMFNSWIPLQGFGTTEQYDCITKENMILPLPQTTWLTISSDKLSKFVLDQYKSSTLLLFTMFYAGECNGYVIKGVELTDDLK</sequence>
<name>A0A0U1QPS5_9BACL</name>
<gene>
    <name evidence="1" type="ORF">SINU_06015</name>
</gene>
<organism evidence="1 2">
    <name type="scientific">Sporolactobacillus inulinus CASD</name>
    <dbReference type="NCBI Taxonomy" id="1069536"/>
    <lineage>
        <taxon>Bacteria</taxon>
        <taxon>Bacillati</taxon>
        <taxon>Bacillota</taxon>
        <taxon>Bacilli</taxon>
        <taxon>Bacillales</taxon>
        <taxon>Sporolactobacillaceae</taxon>
        <taxon>Sporolactobacillus</taxon>
    </lineage>
</organism>
<comment type="caution">
    <text evidence="1">The sequence shown here is derived from an EMBL/GenBank/DDBJ whole genome shotgun (WGS) entry which is preliminary data.</text>
</comment>
<dbReference type="AlphaFoldDB" id="A0A0U1QPS5"/>
<dbReference type="EMBL" id="AFVQ02000071">
    <property type="protein sequence ID" value="KLI02817.1"/>
    <property type="molecule type" value="Genomic_DNA"/>
</dbReference>
<accession>A0A0U1QPS5</accession>
<dbReference type="Proteomes" id="UP000035553">
    <property type="component" value="Unassembled WGS sequence"/>
</dbReference>
<protein>
    <submittedName>
        <fullName evidence="1">Uncharacterized protein</fullName>
    </submittedName>
</protein>
<keyword evidence="2" id="KW-1185">Reference proteome</keyword>
<reference evidence="1 2" key="1">
    <citation type="journal article" date="2011" name="J. Bacteriol.">
        <title>Draft genome sequence of Sporolactobacillus inulinus strain CASD, an efficient D-lactic acid-producing bacterium with high-concentration lactate tolerance capability.</title>
        <authorList>
            <person name="Yu B."/>
            <person name="Su F."/>
            <person name="Wang L."/>
            <person name="Xu K."/>
            <person name="Zhao B."/>
            <person name="Xu P."/>
        </authorList>
    </citation>
    <scope>NUCLEOTIDE SEQUENCE [LARGE SCALE GENOMIC DNA]</scope>
    <source>
        <strain evidence="1 2">CASD</strain>
    </source>
</reference>
<dbReference type="RefSeq" id="WP_010026023.1">
    <property type="nucleotide sequence ID" value="NZ_AFVQ02000071.1"/>
</dbReference>